<evidence type="ECO:0000313" key="5">
    <source>
        <dbReference type="EMBL" id="MEB5477602.1"/>
    </source>
</evidence>
<evidence type="ECO:0000313" key="6">
    <source>
        <dbReference type="Proteomes" id="UP001339883"/>
    </source>
</evidence>
<feature type="domain" description="Peptidase M20 dimerisation" evidence="4">
    <location>
        <begin position="215"/>
        <end position="330"/>
    </location>
</feature>
<protein>
    <submittedName>
        <fullName evidence="5">M20/M25/M40 family metallo-hydrolase</fullName>
    </submittedName>
</protein>
<dbReference type="InterPro" id="IPR002933">
    <property type="entry name" value="Peptidase_M20"/>
</dbReference>
<keyword evidence="1" id="KW-0479">Metal-binding</keyword>
<dbReference type="PANTHER" id="PTHR43808">
    <property type="entry name" value="ACETYLORNITHINE DEACETYLASE"/>
    <property type="match status" value="1"/>
</dbReference>
<dbReference type="Pfam" id="PF07687">
    <property type="entry name" value="M20_dimer"/>
    <property type="match status" value="1"/>
</dbReference>
<accession>A0ABU6DVA1</accession>
<gene>
    <name evidence="5" type="ORF">I2F25_11195</name>
</gene>
<organism evidence="5 6">
    <name type="scientific">Acinetobacter pollinis</name>
    <dbReference type="NCBI Taxonomy" id="2605270"/>
    <lineage>
        <taxon>Bacteria</taxon>
        <taxon>Pseudomonadati</taxon>
        <taxon>Pseudomonadota</taxon>
        <taxon>Gammaproteobacteria</taxon>
        <taxon>Moraxellales</taxon>
        <taxon>Moraxellaceae</taxon>
        <taxon>Acinetobacter</taxon>
    </lineage>
</organism>
<dbReference type="Proteomes" id="UP001339883">
    <property type="component" value="Unassembled WGS sequence"/>
</dbReference>
<dbReference type="Gene3D" id="3.30.70.360">
    <property type="match status" value="1"/>
</dbReference>
<dbReference type="InterPro" id="IPR050072">
    <property type="entry name" value="Peptidase_M20A"/>
</dbReference>
<dbReference type="SUPFAM" id="SSF55031">
    <property type="entry name" value="Bacterial exopeptidase dimerisation domain"/>
    <property type="match status" value="1"/>
</dbReference>
<proteinExistence type="predicted"/>
<dbReference type="Pfam" id="PF01546">
    <property type="entry name" value="Peptidase_M20"/>
    <property type="match status" value="1"/>
</dbReference>
<dbReference type="RefSeq" id="WP_325775989.1">
    <property type="nucleotide sequence ID" value="NZ_VTDN01000010.1"/>
</dbReference>
<evidence type="ECO:0000256" key="3">
    <source>
        <dbReference type="ARBA" id="ARBA00023285"/>
    </source>
</evidence>
<reference evidence="5 6" key="1">
    <citation type="submission" date="2019-08" db="EMBL/GenBank/DDBJ databases">
        <title>Five species of Acinetobacter isolated from floral nectar and animal pollinators.</title>
        <authorList>
            <person name="Hendry T.A."/>
        </authorList>
    </citation>
    <scope>NUCLEOTIDE SEQUENCE [LARGE SCALE GENOMIC DNA]</scope>
    <source>
        <strain evidence="5 6">MD18.27</strain>
    </source>
</reference>
<evidence type="ECO:0000259" key="4">
    <source>
        <dbReference type="Pfam" id="PF07687"/>
    </source>
</evidence>
<dbReference type="InterPro" id="IPR011650">
    <property type="entry name" value="Peptidase_M20_dimer"/>
</dbReference>
<dbReference type="Gene3D" id="3.40.630.10">
    <property type="entry name" value="Zn peptidases"/>
    <property type="match status" value="1"/>
</dbReference>
<comment type="caution">
    <text evidence="5">The sequence shown here is derived from an EMBL/GenBank/DDBJ whole genome shotgun (WGS) entry which is preliminary data.</text>
</comment>
<name>A0ABU6DVA1_9GAMM</name>
<keyword evidence="2" id="KW-0378">Hydrolase</keyword>
<keyword evidence="6" id="KW-1185">Reference proteome</keyword>
<evidence type="ECO:0000256" key="2">
    <source>
        <dbReference type="ARBA" id="ARBA00022801"/>
    </source>
</evidence>
<dbReference type="SUPFAM" id="SSF53187">
    <property type="entry name" value="Zn-dependent exopeptidases"/>
    <property type="match status" value="1"/>
</dbReference>
<dbReference type="InterPro" id="IPR036264">
    <property type="entry name" value="Bact_exopeptidase_dim_dom"/>
</dbReference>
<sequence>MHKSLLLTALFAISQHTLAIEANEPNILSYTKEKKDEQISLLKELVDINSGTENKVGVIAVGEKVKPLFESLGFNVEWKELPENMKHAGSLVATKTGDPSSKEKFLIIAHMDTVFPSNSKFQKFEYIDENKKFAKGPGVIDDKGGIVTIIYALKALDHINELKNKNITVVLVGDEEFAAKPTDISRKALIDLAKNHNIALGFEFALNDNQLVTNRRGLSEWYINSSGKQSHSSRIFEKDIGYGAIFEIANVLNQVQKKLSHTDGLTINPGILLGGSNPTEDIEQGNGKVDGKKTIVANSALAHGDIRYIDEKQRDYAKNTMTKIVSNNLPLTQTTISFKDIIPTMAETSANKGLLQEFNQINKSLVNKNLEAVPSNDRGGADISYISKYMQASIDGLGPWGTGAHTEKESIDLDSLETVTNRTAIFLKSYKVKN</sequence>
<dbReference type="PANTHER" id="PTHR43808:SF32">
    <property type="entry name" value="ARGE_DAPE-RELATED DEACYLASE"/>
    <property type="match status" value="1"/>
</dbReference>
<dbReference type="EMBL" id="VTDN01000010">
    <property type="protein sequence ID" value="MEB5477602.1"/>
    <property type="molecule type" value="Genomic_DNA"/>
</dbReference>
<evidence type="ECO:0000256" key="1">
    <source>
        <dbReference type="ARBA" id="ARBA00022723"/>
    </source>
</evidence>
<keyword evidence="3" id="KW-0170">Cobalt</keyword>